<dbReference type="AlphaFoldDB" id="L7JWD3"/>
<sequence length="178" mass="20741">VYRTIKKITPLKTHRIRSTLEEQPLQKKGQFILPMHERTRGGKAKMVFEPRARKTADEPQLEQHVLANEHKEGKTDNERLLSSIPHINTQRLKKPARKELGRVHDEPVYRHVHAEQCTADEPFDIYAHAFLVHADRQMLESERFVIVPVKDDEMHAYVFGDEVVFLGDVRAVFTCVEK</sequence>
<reference evidence="1 2" key="1">
    <citation type="journal article" date="2012" name="PLoS Pathog.">
        <title>The genome of the obligate intracellular parasite Trachipleistophora hominis: new insights into microsporidian genome dynamics and reductive evolution.</title>
        <authorList>
            <person name="Heinz E."/>
            <person name="Williams T.A."/>
            <person name="Nakjang S."/>
            <person name="Noel C.J."/>
            <person name="Swan D.C."/>
            <person name="Goldberg A.V."/>
            <person name="Harris S.R."/>
            <person name="Weinmaier T."/>
            <person name="Markert S."/>
            <person name="Becher D."/>
            <person name="Bernhardt J."/>
            <person name="Dagan T."/>
            <person name="Hacker C."/>
            <person name="Lucocq J.M."/>
            <person name="Schweder T."/>
            <person name="Rattei T."/>
            <person name="Hall N."/>
            <person name="Hirt R.P."/>
            <person name="Embley T.M."/>
        </authorList>
    </citation>
    <scope>NUCLEOTIDE SEQUENCE [LARGE SCALE GENOMIC DNA]</scope>
</reference>
<evidence type="ECO:0000313" key="1">
    <source>
        <dbReference type="EMBL" id="ELQ75778.1"/>
    </source>
</evidence>
<evidence type="ECO:0000313" key="2">
    <source>
        <dbReference type="Proteomes" id="UP000011185"/>
    </source>
</evidence>
<dbReference type="OMA" id="QCTADEP"/>
<dbReference type="VEuPathDB" id="MicrosporidiaDB:THOM_1239"/>
<dbReference type="InParanoid" id="L7JWD3"/>
<gene>
    <name evidence="1" type="ORF">THOM_1239</name>
</gene>
<proteinExistence type="predicted"/>
<name>L7JWD3_TRAHO</name>
<keyword evidence="2" id="KW-1185">Reference proteome</keyword>
<dbReference type="Proteomes" id="UP000011185">
    <property type="component" value="Unassembled WGS sequence"/>
</dbReference>
<dbReference type="HOGENOM" id="CLU_1760191_0_0_1"/>
<organism evidence="1 2">
    <name type="scientific">Trachipleistophora hominis</name>
    <name type="common">Microsporidian parasite</name>
    <dbReference type="NCBI Taxonomy" id="72359"/>
    <lineage>
        <taxon>Eukaryota</taxon>
        <taxon>Fungi</taxon>
        <taxon>Fungi incertae sedis</taxon>
        <taxon>Microsporidia</taxon>
        <taxon>Pleistophoridae</taxon>
        <taxon>Trachipleistophora</taxon>
    </lineage>
</organism>
<dbReference type="EMBL" id="JH993925">
    <property type="protein sequence ID" value="ELQ75778.1"/>
    <property type="molecule type" value="Genomic_DNA"/>
</dbReference>
<protein>
    <submittedName>
        <fullName evidence="1">Uncharacterized protein</fullName>
    </submittedName>
</protein>
<accession>L7JWD3</accession>
<dbReference type="OrthoDB" id="10273792at2759"/>
<feature type="non-terminal residue" evidence="1">
    <location>
        <position position="1"/>
    </location>
</feature>